<dbReference type="EMBL" id="CP047650">
    <property type="protein sequence ID" value="QHI99144.1"/>
    <property type="molecule type" value="Genomic_DNA"/>
</dbReference>
<dbReference type="AlphaFoldDB" id="A0A857J580"/>
<gene>
    <name evidence="2" type="ORF">GT347_14805</name>
</gene>
<evidence type="ECO:0000256" key="1">
    <source>
        <dbReference type="SAM" id="MobiDB-lite"/>
    </source>
</evidence>
<proteinExistence type="predicted"/>
<sequence>MNPEMYPASEAHYPTMDNDELWDLPYSMGYVQVPDCESMDEVIGGSGGSGGGSGDKDDQWNNNGGGGDSA</sequence>
<name>A0A857J580_9BURK</name>
<feature type="compositionally biased region" description="Gly residues" evidence="1">
    <location>
        <begin position="44"/>
        <end position="53"/>
    </location>
</feature>
<evidence type="ECO:0000313" key="3">
    <source>
        <dbReference type="Proteomes" id="UP000464787"/>
    </source>
</evidence>
<organism evidence="2 3">
    <name type="scientific">Xylophilus rhododendri</name>
    <dbReference type="NCBI Taxonomy" id="2697032"/>
    <lineage>
        <taxon>Bacteria</taxon>
        <taxon>Pseudomonadati</taxon>
        <taxon>Pseudomonadota</taxon>
        <taxon>Betaproteobacteria</taxon>
        <taxon>Burkholderiales</taxon>
        <taxon>Xylophilus</taxon>
    </lineage>
</organism>
<dbReference type="KEGG" id="xyk:GT347_14805"/>
<dbReference type="Proteomes" id="UP000464787">
    <property type="component" value="Chromosome"/>
</dbReference>
<keyword evidence="3" id="KW-1185">Reference proteome</keyword>
<feature type="region of interest" description="Disordered" evidence="1">
    <location>
        <begin position="38"/>
        <end position="70"/>
    </location>
</feature>
<dbReference type="RefSeq" id="WP_160552925.1">
    <property type="nucleotide sequence ID" value="NZ_CP047650.1"/>
</dbReference>
<evidence type="ECO:0000313" key="2">
    <source>
        <dbReference type="EMBL" id="QHI99144.1"/>
    </source>
</evidence>
<protein>
    <submittedName>
        <fullName evidence="2">Uncharacterized protein</fullName>
    </submittedName>
</protein>
<accession>A0A857J580</accession>
<reference evidence="2 3" key="1">
    <citation type="submission" date="2020-01" db="EMBL/GenBank/DDBJ databases">
        <title>Genome sequencing of strain KACC 21265.</title>
        <authorList>
            <person name="Heo J."/>
            <person name="Kim S.-J."/>
            <person name="Kim J.-S."/>
            <person name="Hong S.-B."/>
            <person name="Kwon S.-W."/>
        </authorList>
    </citation>
    <scope>NUCLEOTIDE SEQUENCE [LARGE SCALE GENOMIC DNA]</scope>
    <source>
        <strain evidence="2 3">KACC 21265</strain>
    </source>
</reference>